<organism evidence="1 2">
    <name type="scientific">Lentzea atacamensis</name>
    <dbReference type="NCBI Taxonomy" id="531938"/>
    <lineage>
        <taxon>Bacteria</taxon>
        <taxon>Bacillati</taxon>
        <taxon>Actinomycetota</taxon>
        <taxon>Actinomycetes</taxon>
        <taxon>Pseudonocardiales</taxon>
        <taxon>Pseudonocardiaceae</taxon>
        <taxon>Lentzea</taxon>
    </lineage>
</organism>
<dbReference type="RefSeq" id="WP_146772070.1">
    <property type="nucleotide sequence ID" value="NZ_QLTT01000015.1"/>
</dbReference>
<evidence type="ECO:0000313" key="1">
    <source>
        <dbReference type="EMBL" id="RAS59216.1"/>
    </source>
</evidence>
<keyword evidence="2" id="KW-1185">Reference proteome</keyword>
<evidence type="ECO:0000313" key="2">
    <source>
        <dbReference type="Proteomes" id="UP000248714"/>
    </source>
</evidence>
<proteinExistence type="predicted"/>
<dbReference type="EMBL" id="QLTT01000015">
    <property type="protein sequence ID" value="RAS59216.1"/>
    <property type="molecule type" value="Genomic_DNA"/>
</dbReference>
<reference evidence="1 2" key="1">
    <citation type="submission" date="2018-06" db="EMBL/GenBank/DDBJ databases">
        <title>Genomic Encyclopedia of Type Strains, Phase IV (KMG-IV): sequencing the most valuable type-strain genomes for metagenomic binning, comparative biology and taxonomic classification.</title>
        <authorList>
            <person name="Goeker M."/>
        </authorList>
    </citation>
    <scope>NUCLEOTIDE SEQUENCE [LARGE SCALE GENOMIC DNA]</scope>
    <source>
        <strain evidence="1 2">DSM 45479</strain>
    </source>
</reference>
<gene>
    <name evidence="1" type="ORF">C8D87_11576</name>
</gene>
<evidence type="ECO:0008006" key="3">
    <source>
        <dbReference type="Google" id="ProtNLM"/>
    </source>
</evidence>
<sequence>MAGAGYTAIALTPLPRKPTGSLVTGAWRYLVGCHSSVKGLFDALATIRATKQATTGQDTRGRLASDEEDLLRAALVFTSSGLDACCKRLLRDTLESLIAGNATAGRKFHDFIKQELATGPSDPLAQAILAGDPRKQMIKVYIDVRTKASMQGSGDVKTRVRDTLGISNAQLPVAQIETLDKFFAARNAIVHDLDYEDPSAPNSKARWRRKMEEVRDDCDAVLAVVATIIRATATNLRACA</sequence>
<protein>
    <recommendedName>
        <fullName evidence="3">RiboL-PSP-HEPN domain-containing protein</fullName>
    </recommendedName>
</protein>
<dbReference type="Proteomes" id="UP000248714">
    <property type="component" value="Unassembled WGS sequence"/>
</dbReference>
<accession>A0ABX9DW14</accession>
<name>A0ABX9DW14_9PSEU</name>
<comment type="caution">
    <text evidence="1">The sequence shown here is derived from an EMBL/GenBank/DDBJ whole genome shotgun (WGS) entry which is preliminary data.</text>
</comment>